<dbReference type="GO" id="GO:0052621">
    <property type="term" value="F:diguanylate cyclase activity"/>
    <property type="evidence" value="ECO:0007669"/>
    <property type="project" value="UniProtKB-EC"/>
</dbReference>
<dbReference type="Proteomes" id="UP001170481">
    <property type="component" value="Unassembled WGS sequence"/>
</dbReference>
<protein>
    <recommendedName>
        <fullName evidence="1">diguanylate cyclase</fullName>
        <ecNumber evidence="1">2.7.7.65</ecNumber>
    </recommendedName>
</protein>
<feature type="transmembrane region" description="Helical" evidence="3">
    <location>
        <begin position="83"/>
        <end position="103"/>
    </location>
</feature>
<evidence type="ECO:0000313" key="5">
    <source>
        <dbReference type="EMBL" id="MDO6671046.1"/>
    </source>
</evidence>
<dbReference type="RefSeq" id="WP_303592869.1">
    <property type="nucleotide sequence ID" value="NZ_JAUORK010000003.1"/>
</dbReference>
<evidence type="ECO:0000256" key="1">
    <source>
        <dbReference type="ARBA" id="ARBA00012528"/>
    </source>
</evidence>
<dbReference type="PANTHER" id="PTHR45138:SF9">
    <property type="entry name" value="DIGUANYLATE CYCLASE DGCM-RELATED"/>
    <property type="match status" value="1"/>
</dbReference>
<dbReference type="InterPro" id="IPR043128">
    <property type="entry name" value="Rev_trsase/Diguanyl_cyclase"/>
</dbReference>
<keyword evidence="3" id="KW-0812">Transmembrane</keyword>
<evidence type="ECO:0000256" key="2">
    <source>
        <dbReference type="ARBA" id="ARBA00034247"/>
    </source>
</evidence>
<evidence type="ECO:0000259" key="4">
    <source>
        <dbReference type="PROSITE" id="PS50887"/>
    </source>
</evidence>
<sequence length="374" mass="40828">MASPHPHLAGFLRRFEQFPPGLTADEKTFHATFNVVYVLAVSCHLLYAILLLWLGEMGILALNLAMLIVDLVCLQLHRARREALAATLMALGTCAQISFSLRYFGSEAGFDYFYFGALLCIYSIRMSFMRRVLLCAACLSMPLLAYIILMLEGPTNPLPAGWMLAFRIINLGVLTIFFTLVLVQMGWSVERLQQRFETGGRFDALTGALSRAELVDSGRGMLINNGALSVMMVDVDHLALINETWGRQAGDQVLKELVRRMSSILRGEDLVGRYGGEEFVLLCPGLHGERVDQVAERLCKGASALPFVINDGLNSLDVNLSIGVAQRQSGDKDLEGLIAKADVNLFRAKQDGGNGFVSDTQLGPVGGPGIAAIN</sequence>
<dbReference type="InterPro" id="IPR050469">
    <property type="entry name" value="Diguanylate_Cyclase"/>
</dbReference>
<feature type="transmembrane region" description="Helical" evidence="3">
    <location>
        <begin position="35"/>
        <end position="53"/>
    </location>
</feature>
<keyword evidence="3" id="KW-0472">Membrane</keyword>
<accession>A0AAP4WZI3</accession>
<keyword evidence="3" id="KW-1133">Transmembrane helix</keyword>
<feature type="transmembrane region" description="Helical" evidence="3">
    <location>
        <begin position="163"/>
        <end position="183"/>
    </location>
</feature>
<keyword evidence="5" id="KW-0808">Transferase</keyword>
<comment type="caution">
    <text evidence="5">The sequence shown here is derived from an EMBL/GenBank/DDBJ whole genome shotgun (WGS) entry which is preliminary data.</text>
</comment>
<evidence type="ECO:0000256" key="3">
    <source>
        <dbReference type="SAM" id="Phobius"/>
    </source>
</evidence>
<feature type="transmembrane region" description="Helical" evidence="3">
    <location>
        <begin position="59"/>
        <end position="76"/>
    </location>
</feature>
<dbReference type="InterPro" id="IPR000160">
    <property type="entry name" value="GGDEF_dom"/>
</dbReference>
<dbReference type="NCBIfam" id="TIGR00254">
    <property type="entry name" value="GGDEF"/>
    <property type="match status" value="1"/>
</dbReference>
<organism evidence="5 6">
    <name type="scientific">Cobetia amphilecti</name>
    <dbReference type="NCBI Taxonomy" id="1055104"/>
    <lineage>
        <taxon>Bacteria</taxon>
        <taxon>Pseudomonadati</taxon>
        <taxon>Pseudomonadota</taxon>
        <taxon>Gammaproteobacteria</taxon>
        <taxon>Oceanospirillales</taxon>
        <taxon>Halomonadaceae</taxon>
        <taxon>Cobetia</taxon>
    </lineage>
</organism>
<dbReference type="AlphaFoldDB" id="A0AAP4WZI3"/>
<dbReference type="PANTHER" id="PTHR45138">
    <property type="entry name" value="REGULATORY COMPONENTS OF SENSORY TRANSDUCTION SYSTEM"/>
    <property type="match status" value="1"/>
</dbReference>
<feature type="transmembrane region" description="Helical" evidence="3">
    <location>
        <begin position="132"/>
        <end position="151"/>
    </location>
</feature>
<keyword evidence="5" id="KW-0548">Nucleotidyltransferase</keyword>
<comment type="catalytic activity">
    <reaction evidence="2">
        <text>2 GTP = 3',3'-c-di-GMP + 2 diphosphate</text>
        <dbReference type="Rhea" id="RHEA:24898"/>
        <dbReference type="ChEBI" id="CHEBI:33019"/>
        <dbReference type="ChEBI" id="CHEBI:37565"/>
        <dbReference type="ChEBI" id="CHEBI:58805"/>
        <dbReference type="EC" id="2.7.7.65"/>
    </reaction>
</comment>
<dbReference type="InterPro" id="IPR029787">
    <property type="entry name" value="Nucleotide_cyclase"/>
</dbReference>
<reference evidence="5" key="1">
    <citation type="submission" date="2023-07" db="EMBL/GenBank/DDBJ databases">
        <title>Genome content predicts the carbon catabolic preferences of heterotrophic bacteria.</title>
        <authorList>
            <person name="Gralka M."/>
        </authorList>
    </citation>
    <scope>NUCLEOTIDE SEQUENCE</scope>
    <source>
        <strain evidence="5">C2R13</strain>
    </source>
</reference>
<feature type="domain" description="GGDEF" evidence="4">
    <location>
        <begin position="226"/>
        <end position="361"/>
    </location>
</feature>
<name>A0AAP4WZI3_9GAMM</name>
<dbReference type="Gene3D" id="3.30.70.270">
    <property type="match status" value="1"/>
</dbReference>
<dbReference type="SMART" id="SM00267">
    <property type="entry name" value="GGDEF"/>
    <property type="match status" value="1"/>
</dbReference>
<dbReference type="EMBL" id="JAUORK010000003">
    <property type="protein sequence ID" value="MDO6671046.1"/>
    <property type="molecule type" value="Genomic_DNA"/>
</dbReference>
<dbReference type="EC" id="2.7.7.65" evidence="1"/>
<dbReference type="SUPFAM" id="SSF55073">
    <property type="entry name" value="Nucleotide cyclase"/>
    <property type="match status" value="1"/>
</dbReference>
<evidence type="ECO:0000313" key="6">
    <source>
        <dbReference type="Proteomes" id="UP001170481"/>
    </source>
</evidence>
<gene>
    <name evidence="5" type="ORF">Q4535_02840</name>
</gene>
<feature type="transmembrane region" description="Helical" evidence="3">
    <location>
        <begin position="109"/>
        <end position="125"/>
    </location>
</feature>
<dbReference type="PROSITE" id="PS50887">
    <property type="entry name" value="GGDEF"/>
    <property type="match status" value="1"/>
</dbReference>
<proteinExistence type="predicted"/>
<dbReference type="Pfam" id="PF00990">
    <property type="entry name" value="GGDEF"/>
    <property type="match status" value="1"/>
</dbReference>
<dbReference type="CDD" id="cd01949">
    <property type="entry name" value="GGDEF"/>
    <property type="match status" value="1"/>
</dbReference>